<protein>
    <submittedName>
        <fullName evidence="1">Uncharacterized protein</fullName>
    </submittedName>
</protein>
<evidence type="ECO:0000313" key="1">
    <source>
        <dbReference type="EMBL" id="RIA82393.1"/>
    </source>
</evidence>
<comment type="caution">
    <text evidence="1">The sequence shown here is derived from an EMBL/GenBank/DDBJ whole genome shotgun (WGS) entry which is preliminary data.</text>
</comment>
<accession>A0A397S7R9</accession>
<dbReference type="AlphaFoldDB" id="A0A397S7R9"/>
<dbReference type="Proteomes" id="UP000265703">
    <property type="component" value="Unassembled WGS sequence"/>
</dbReference>
<organism evidence="1 2">
    <name type="scientific">Glomus cerebriforme</name>
    <dbReference type="NCBI Taxonomy" id="658196"/>
    <lineage>
        <taxon>Eukaryota</taxon>
        <taxon>Fungi</taxon>
        <taxon>Fungi incertae sedis</taxon>
        <taxon>Mucoromycota</taxon>
        <taxon>Glomeromycotina</taxon>
        <taxon>Glomeromycetes</taxon>
        <taxon>Glomerales</taxon>
        <taxon>Glomeraceae</taxon>
        <taxon>Glomus</taxon>
    </lineage>
</organism>
<keyword evidence="2" id="KW-1185">Reference proteome</keyword>
<dbReference type="OrthoDB" id="2444986at2759"/>
<reference evidence="1 2" key="1">
    <citation type="submission" date="2018-06" db="EMBL/GenBank/DDBJ databases">
        <title>Comparative genomics reveals the genomic features of Rhizophagus irregularis, R. cerebriforme, R. diaphanum and Gigaspora rosea, and their symbiotic lifestyle signature.</title>
        <authorList>
            <person name="Morin E."/>
            <person name="San Clemente H."/>
            <person name="Chen E.C.H."/>
            <person name="De La Providencia I."/>
            <person name="Hainaut M."/>
            <person name="Kuo A."/>
            <person name="Kohler A."/>
            <person name="Murat C."/>
            <person name="Tang N."/>
            <person name="Roy S."/>
            <person name="Loubradou J."/>
            <person name="Henrissat B."/>
            <person name="Grigoriev I.V."/>
            <person name="Corradi N."/>
            <person name="Roux C."/>
            <person name="Martin F.M."/>
        </authorList>
    </citation>
    <scope>NUCLEOTIDE SEQUENCE [LARGE SCALE GENOMIC DNA]</scope>
    <source>
        <strain evidence="1 2">DAOM 227022</strain>
    </source>
</reference>
<gene>
    <name evidence="1" type="ORF">C1645_835435</name>
</gene>
<dbReference type="EMBL" id="QKYT01000670">
    <property type="protein sequence ID" value="RIA82393.1"/>
    <property type="molecule type" value="Genomic_DNA"/>
</dbReference>
<evidence type="ECO:0000313" key="2">
    <source>
        <dbReference type="Proteomes" id="UP000265703"/>
    </source>
</evidence>
<sequence>YDIYDLTTFPPQVKSLEHKVLTIEEPKLKLMNDLVNLINNEKNLTNLPEEPIAFDNRINTLPNDNTLPVGYRKDDIVKFYKKHRQKVVDDEFIREFASQGTEATNFAANLANRETILDYRKKSTDMYGDEHEISGEDAGKIYQNADNPAGNTEILNFRKVKTWGFGAAAPSILPPVVARNYGSDNGFDPEKIDRLQLDRVNQIIADIATANLTILNTTLSETNIEAGYNQNKVPSTKNYVTVKAIRKTKENQLQQTQQDQTDRTTAITEINNYLTQLNLSSSIENILGND</sequence>
<proteinExistence type="predicted"/>
<name>A0A397S7R9_9GLOM</name>
<feature type="non-terminal residue" evidence="1">
    <location>
        <position position="1"/>
    </location>
</feature>